<proteinExistence type="predicted"/>
<name>A0A183PN01_9TREM</name>
<dbReference type="AlphaFoldDB" id="A0A183PN01"/>
<evidence type="ECO:0000313" key="1">
    <source>
        <dbReference type="EMBL" id="VDP69373.1"/>
    </source>
</evidence>
<keyword evidence="2" id="KW-1185">Reference proteome</keyword>
<reference evidence="1 2" key="1">
    <citation type="submission" date="2018-11" db="EMBL/GenBank/DDBJ databases">
        <authorList>
            <consortium name="Pathogen Informatics"/>
        </authorList>
    </citation>
    <scope>NUCLEOTIDE SEQUENCE [LARGE SCALE GENOMIC DNA]</scope>
    <source>
        <strain>Denwood</strain>
        <strain evidence="2">Zambia</strain>
    </source>
</reference>
<gene>
    <name evidence="1" type="ORF">SMTD_LOCUS15737</name>
</gene>
<sequence length="108" mass="12271">MLLYSGHKEENVSHTQRFALMLSNEASKALNKASFKTKEEITMNIIQCYVSTNGSKEHHKDQFYKRLESIIEKCSGKELLILIGGLNVDVGMYNTGYEDILGRQRLGD</sequence>
<organism evidence="1 2">
    <name type="scientific">Schistosoma mattheei</name>
    <dbReference type="NCBI Taxonomy" id="31246"/>
    <lineage>
        <taxon>Eukaryota</taxon>
        <taxon>Metazoa</taxon>
        <taxon>Spiralia</taxon>
        <taxon>Lophotrochozoa</taxon>
        <taxon>Platyhelminthes</taxon>
        <taxon>Trematoda</taxon>
        <taxon>Digenea</taxon>
        <taxon>Strigeidida</taxon>
        <taxon>Schistosomatoidea</taxon>
        <taxon>Schistosomatidae</taxon>
        <taxon>Schistosoma</taxon>
    </lineage>
</organism>
<dbReference type="STRING" id="31246.A0A183PN01"/>
<dbReference type="InterPro" id="IPR036691">
    <property type="entry name" value="Endo/exonu/phosph_ase_sf"/>
</dbReference>
<dbReference type="Gene3D" id="3.60.10.10">
    <property type="entry name" value="Endonuclease/exonuclease/phosphatase"/>
    <property type="match status" value="1"/>
</dbReference>
<protein>
    <submittedName>
        <fullName evidence="1">Uncharacterized protein</fullName>
    </submittedName>
</protein>
<accession>A0A183PN01</accession>
<dbReference type="EMBL" id="UZAL01036233">
    <property type="protein sequence ID" value="VDP69373.1"/>
    <property type="molecule type" value="Genomic_DNA"/>
</dbReference>
<dbReference type="Proteomes" id="UP000269396">
    <property type="component" value="Unassembled WGS sequence"/>
</dbReference>
<evidence type="ECO:0000313" key="2">
    <source>
        <dbReference type="Proteomes" id="UP000269396"/>
    </source>
</evidence>